<protein>
    <recommendedName>
        <fullName evidence="1">YqgF/RNase H-like domain-containing protein</fullName>
    </recommendedName>
</protein>
<dbReference type="InterPro" id="IPR012337">
    <property type="entry name" value="RNaseH-like_sf"/>
</dbReference>
<organism evidence="2 3">
    <name type="scientific">candidate division WOR-1 bacterium RIFOXYB2_FULL_36_35</name>
    <dbReference type="NCBI Taxonomy" id="1802578"/>
    <lineage>
        <taxon>Bacteria</taxon>
        <taxon>Bacillati</taxon>
        <taxon>Saganbacteria</taxon>
    </lineage>
</organism>
<dbReference type="InterPro" id="IPR006641">
    <property type="entry name" value="YqgF/RNaseH-like_dom"/>
</dbReference>
<evidence type="ECO:0000259" key="1">
    <source>
        <dbReference type="SMART" id="SM00732"/>
    </source>
</evidence>
<feature type="domain" description="YqgF/RNase H-like" evidence="1">
    <location>
        <begin position="1"/>
        <end position="87"/>
    </location>
</feature>
<dbReference type="Proteomes" id="UP000177905">
    <property type="component" value="Unassembled WGS sequence"/>
</dbReference>
<dbReference type="SMART" id="SM00732">
    <property type="entry name" value="YqgFc"/>
    <property type="match status" value="1"/>
</dbReference>
<dbReference type="EMBL" id="MEUA01000026">
    <property type="protein sequence ID" value="OGC15081.1"/>
    <property type="molecule type" value="Genomic_DNA"/>
</dbReference>
<dbReference type="AlphaFoldDB" id="A0A1F4S3R9"/>
<dbReference type="Gene3D" id="3.30.420.140">
    <property type="entry name" value="YqgF/RNase H-like domain"/>
    <property type="match status" value="1"/>
</dbReference>
<dbReference type="SUPFAM" id="SSF53098">
    <property type="entry name" value="Ribonuclease H-like"/>
    <property type="match status" value="1"/>
</dbReference>
<name>A0A1F4S3R9_UNCSA</name>
<gene>
    <name evidence="2" type="ORF">A2290_09275</name>
</gene>
<accession>A0A1F4S3R9</accession>
<evidence type="ECO:0000313" key="2">
    <source>
        <dbReference type="EMBL" id="OGC15081.1"/>
    </source>
</evidence>
<dbReference type="InterPro" id="IPR037027">
    <property type="entry name" value="YqgF/RNaseH-like_dom_sf"/>
</dbReference>
<sequence length="129" mass="14584">MIIMAVDPGTKKCGLAVLDYALNILDKKIVNVEMLKYELISFAAKYAVSRVVIGEGTGSKKIKQELSQMELPFDIVFIPEKFTTLDAKKRYYKDNPPAWFMRIIPVSLLVPPRPIDDYAAVVLGERYLS</sequence>
<dbReference type="GO" id="GO:0006139">
    <property type="term" value="P:nucleobase-containing compound metabolic process"/>
    <property type="evidence" value="ECO:0007669"/>
    <property type="project" value="InterPro"/>
</dbReference>
<proteinExistence type="predicted"/>
<comment type="caution">
    <text evidence="2">The sequence shown here is derived from an EMBL/GenBank/DDBJ whole genome shotgun (WGS) entry which is preliminary data.</text>
</comment>
<evidence type="ECO:0000313" key="3">
    <source>
        <dbReference type="Proteomes" id="UP000177905"/>
    </source>
</evidence>
<reference evidence="2 3" key="1">
    <citation type="journal article" date="2016" name="Nat. Commun.">
        <title>Thousands of microbial genomes shed light on interconnected biogeochemical processes in an aquifer system.</title>
        <authorList>
            <person name="Anantharaman K."/>
            <person name="Brown C.T."/>
            <person name="Hug L.A."/>
            <person name="Sharon I."/>
            <person name="Castelle C.J."/>
            <person name="Probst A.J."/>
            <person name="Thomas B.C."/>
            <person name="Singh A."/>
            <person name="Wilkins M.J."/>
            <person name="Karaoz U."/>
            <person name="Brodie E.L."/>
            <person name="Williams K.H."/>
            <person name="Hubbard S.S."/>
            <person name="Banfield J.F."/>
        </authorList>
    </citation>
    <scope>NUCLEOTIDE SEQUENCE [LARGE SCALE GENOMIC DNA]</scope>
</reference>